<comment type="caution">
    <text evidence="6">The sequence shown here is derived from an EMBL/GenBank/DDBJ whole genome shotgun (WGS) entry which is preliminary data.</text>
</comment>
<dbReference type="PANTHER" id="PTHR11699">
    <property type="entry name" value="ALDEHYDE DEHYDROGENASE-RELATED"/>
    <property type="match status" value="1"/>
</dbReference>
<dbReference type="Gene3D" id="3.40.309.10">
    <property type="entry name" value="Aldehyde Dehydrogenase, Chain A, domain 2"/>
    <property type="match status" value="1"/>
</dbReference>
<dbReference type="InterPro" id="IPR029510">
    <property type="entry name" value="Ald_DH_CS_GLU"/>
</dbReference>
<dbReference type="GO" id="GO:0016620">
    <property type="term" value="F:oxidoreductase activity, acting on the aldehyde or oxo group of donors, NAD or NADP as acceptor"/>
    <property type="evidence" value="ECO:0007669"/>
    <property type="project" value="InterPro"/>
</dbReference>
<dbReference type="AlphaFoldDB" id="A0A507CFH5"/>
<keyword evidence="7" id="KW-1185">Reference proteome</keyword>
<dbReference type="InterPro" id="IPR016162">
    <property type="entry name" value="Ald_DH_N"/>
</dbReference>
<dbReference type="FunFam" id="3.40.309.10:FF:000009">
    <property type="entry name" value="Aldehyde dehydrogenase A"/>
    <property type="match status" value="1"/>
</dbReference>
<reference evidence="6 7" key="1">
    <citation type="journal article" date="2019" name="Sci. Rep.">
        <title>Comparative genomics of chytrid fungi reveal insights into the obligate biotrophic and pathogenic lifestyle of Synchytrium endobioticum.</title>
        <authorList>
            <person name="van de Vossenberg B.T.L.H."/>
            <person name="Warris S."/>
            <person name="Nguyen H.D.T."/>
            <person name="van Gent-Pelzer M.P.E."/>
            <person name="Joly D.L."/>
            <person name="van de Geest H.C."/>
            <person name="Bonants P.J.M."/>
            <person name="Smith D.S."/>
            <person name="Levesque C.A."/>
            <person name="van der Lee T.A.J."/>
        </authorList>
    </citation>
    <scope>NUCLEOTIDE SEQUENCE [LARGE SCALE GENOMIC DNA]</scope>
    <source>
        <strain evidence="6 7">JEL517</strain>
    </source>
</reference>
<dbReference type="CDD" id="cd07102">
    <property type="entry name" value="ALDH_EDX86601"/>
    <property type="match status" value="1"/>
</dbReference>
<dbReference type="Pfam" id="PF00171">
    <property type="entry name" value="Aldedh"/>
    <property type="match status" value="1"/>
</dbReference>
<organism evidence="6 7">
    <name type="scientific">Synchytrium microbalum</name>
    <dbReference type="NCBI Taxonomy" id="1806994"/>
    <lineage>
        <taxon>Eukaryota</taxon>
        <taxon>Fungi</taxon>
        <taxon>Fungi incertae sedis</taxon>
        <taxon>Chytridiomycota</taxon>
        <taxon>Chytridiomycota incertae sedis</taxon>
        <taxon>Chytridiomycetes</taxon>
        <taxon>Synchytriales</taxon>
        <taxon>Synchytriaceae</taxon>
        <taxon>Synchytrium</taxon>
    </lineage>
</organism>
<keyword evidence="2 4" id="KW-0560">Oxidoreductase</keyword>
<dbReference type="InterPro" id="IPR016160">
    <property type="entry name" value="Ald_DH_CS_CYS"/>
</dbReference>
<name>A0A507CFH5_9FUNG</name>
<dbReference type="RefSeq" id="XP_031027965.1">
    <property type="nucleotide sequence ID" value="XM_031165966.1"/>
</dbReference>
<evidence type="ECO:0000256" key="2">
    <source>
        <dbReference type="ARBA" id="ARBA00023002"/>
    </source>
</evidence>
<dbReference type="SUPFAM" id="SSF53720">
    <property type="entry name" value="ALDH-like"/>
    <property type="match status" value="1"/>
</dbReference>
<evidence type="ECO:0000256" key="1">
    <source>
        <dbReference type="ARBA" id="ARBA00009986"/>
    </source>
</evidence>
<feature type="active site" evidence="3">
    <location>
        <position position="241"/>
    </location>
</feature>
<comment type="similarity">
    <text evidence="1 4">Belongs to the aldehyde dehydrogenase family.</text>
</comment>
<evidence type="ECO:0000259" key="5">
    <source>
        <dbReference type="Pfam" id="PF00171"/>
    </source>
</evidence>
<gene>
    <name evidence="6" type="ORF">SmJEL517_g00036</name>
</gene>
<dbReference type="EMBL" id="QEAO01000001">
    <property type="protein sequence ID" value="TPX38251.1"/>
    <property type="molecule type" value="Genomic_DNA"/>
</dbReference>
<dbReference type="GeneID" id="42001263"/>
<dbReference type="Proteomes" id="UP000319731">
    <property type="component" value="Unassembled WGS sequence"/>
</dbReference>
<evidence type="ECO:0000256" key="4">
    <source>
        <dbReference type="RuleBase" id="RU003345"/>
    </source>
</evidence>
<accession>A0A507CFH5</accession>
<protein>
    <recommendedName>
        <fullName evidence="5">Aldehyde dehydrogenase domain-containing protein</fullName>
    </recommendedName>
</protein>
<sequence>MPPKKKAKPTIQVQETVSPGDGKVFVTRDLTPLAQAQAIVEKSRTAQKEWKSVPLNERIRIVTAFVDDFVSKKAEIGPELTSQMGRPIKYGPNEVKGFEERARYLISIAEESLQDVKLPKKDGFNRYIKREALGVVMVIGVWNYPYLVTVNAVIPAIIAGNSVVLKQAPQTPLCAERFAESFKVAGLPDGVFEYIHMSNETCDELISTDGNFEFVQFTGSVRGGKEIAKAASSTMAGVGLELGGNDPAYVRADADLDYAADNIVDGALYNSGQSCCAVERVYVHEKVFDEFVKKAVDIAKAYKLGDPMDETVTLGPVISAHAATNIRAAVKEALAKGAKAMIDESGFPMAKAKTPYVAPQVLIDVDHTMKVMTDETFGPILPIMKVSSDEEAIRLMNDSQFGLTASVWTRDEKAAVMIADQIEAGTVFANRCDYLDPALTWAGMKMSGRGVTLSTYGYDSLTRPKSYHLKAHP</sequence>
<dbReference type="PROSITE" id="PS00070">
    <property type="entry name" value="ALDEHYDE_DEHYDR_CYS"/>
    <property type="match status" value="1"/>
</dbReference>
<dbReference type="OrthoDB" id="310895at2759"/>
<feature type="domain" description="Aldehyde dehydrogenase" evidence="5">
    <location>
        <begin position="14"/>
        <end position="466"/>
    </location>
</feature>
<dbReference type="InterPro" id="IPR016163">
    <property type="entry name" value="Ald_DH_C"/>
</dbReference>
<dbReference type="Gene3D" id="3.40.605.10">
    <property type="entry name" value="Aldehyde Dehydrogenase, Chain A, domain 1"/>
    <property type="match status" value="1"/>
</dbReference>
<dbReference type="STRING" id="1806994.A0A507CFH5"/>
<evidence type="ECO:0000256" key="3">
    <source>
        <dbReference type="PROSITE-ProRule" id="PRU10007"/>
    </source>
</evidence>
<proteinExistence type="inferred from homology"/>
<dbReference type="PROSITE" id="PS00687">
    <property type="entry name" value="ALDEHYDE_DEHYDR_GLU"/>
    <property type="match status" value="1"/>
</dbReference>
<evidence type="ECO:0000313" key="7">
    <source>
        <dbReference type="Proteomes" id="UP000319731"/>
    </source>
</evidence>
<dbReference type="InterPro" id="IPR016161">
    <property type="entry name" value="Ald_DH/histidinol_DH"/>
</dbReference>
<evidence type="ECO:0000313" key="6">
    <source>
        <dbReference type="EMBL" id="TPX38251.1"/>
    </source>
</evidence>
<dbReference type="InterPro" id="IPR015590">
    <property type="entry name" value="Aldehyde_DH_dom"/>
</dbReference>